<evidence type="ECO:0000256" key="2">
    <source>
        <dbReference type="ARBA" id="ARBA00023002"/>
    </source>
</evidence>
<reference evidence="5" key="1">
    <citation type="submission" date="2016-03" db="EMBL/GenBank/DDBJ databases">
        <authorList>
            <person name="Ma C."/>
            <person name="Zhou S."/>
            <person name="Yang G."/>
        </authorList>
    </citation>
    <scope>NUCLEOTIDE SEQUENCE [LARGE SCALE GENOMIC DNA]</scope>
    <source>
        <strain evidence="5">SgZ-1</strain>
    </source>
</reference>
<dbReference type="GO" id="GO:0016491">
    <property type="term" value="F:oxidoreductase activity"/>
    <property type="evidence" value="ECO:0007669"/>
    <property type="project" value="UniProtKB-KW"/>
</dbReference>
<dbReference type="Pfam" id="PF13561">
    <property type="entry name" value="adh_short_C2"/>
    <property type="match status" value="1"/>
</dbReference>
<gene>
    <name evidence="4" type="ORF">AC731_016990</name>
</gene>
<keyword evidence="2" id="KW-0560">Oxidoreductase</keyword>
<evidence type="ECO:0000313" key="4">
    <source>
        <dbReference type="EMBL" id="AMO38488.1"/>
    </source>
</evidence>
<dbReference type="PROSITE" id="PS00061">
    <property type="entry name" value="ADH_SHORT"/>
    <property type="match status" value="1"/>
</dbReference>
<proteinExistence type="inferred from homology"/>
<dbReference type="SUPFAM" id="SSF51735">
    <property type="entry name" value="NAD(P)-binding Rossmann-fold domains"/>
    <property type="match status" value="1"/>
</dbReference>
<dbReference type="SMART" id="SM00822">
    <property type="entry name" value="PKS_KR"/>
    <property type="match status" value="1"/>
</dbReference>
<accession>A0A127K932</accession>
<dbReference type="CDD" id="cd05233">
    <property type="entry name" value="SDR_c"/>
    <property type="match status" value="1"/>
</dbReference>
<dbReference type="FunFam" id="3.40.50.720:FF:000084">
    <property type="entry name" value="Short-chain dehydrogenase reductase"/>
    <property type="match status" value="1"/>
</dbReference>
<dbReference type="AlphaFoldDB" id="A0A127K932"/>
<dbReference type="RefSeq" id="WP_048707884.1">
    <property type="nucleotide sequence ID" value="NZ_CP014646.1"/>
</dbReference>
<dbReference type="KEGG" id="thu:AC731_016990"/>
<evidence type="ECO:0000259" key="3">
    <source>
        <dbReference type="SMART" id="SM00822"/>
    </source>
</evidence>
<dbReference type="EMBL" id="CP014646">
    <property type="protein sequence ID" value="AMO38488.1"/>
    <property type="molecule type" value="Genomic_DNA"/>
</dbReference>
<keyword evidence="5" id="KW-1185">Reference proteome</keyword>
<sequence length="262" mass="27182">MRALITGASRGIGAAIALQLTRDARAAGQTVRLAIGATHPGEHLANLLSELKSLGADAAAVLGDLSDPAVPARLVSEAEEFCGGLDALVCNAGILGPSSLAQLDIDSWDRLFAVNTRATWLLAQAAYPALKNSCGAMVAVASMAGMQAHPNSGAYSSSKAAMIMLCQQLALEWAADGIRVNSLSPGMVHTTLTDRLYQNADVAARRKAIVPLHRIGQPEDIAHTVAFLLSPGATYITGQNICVDGGFTHSLMSTIPGMPKTD</sequence>
<evidence type="ECO:0000313" key="5">
    <source>
        <dbReference type="Proteomes" id="UP000036902"/>
    </source>
</evidence>
<comment type="similarity">
    <text evidence="1">Belongs to the short-chain dehydrogenases/reductases (SDR) family.</text>
</comment>
<feature type="domain" description="Ketoreductase" evidence="3">
    <location>
        <begin position="4"/>
        <end position="186"/>
    </location>
</feature>
<dbReference type="PRINTS" id="PR00080">
    <property type="entry name" value="SDRFAMILY"/>
</dbReference>
<evidence type="ECO:0000256" key="1">
    <source>
        <dbReference type="ARBA" id="ARBA00006484"/>
    </source>
</evidence>
<dbReference type="Proteomes" id="UP000036902">
    <property type="component" value="Chromosome"/>
</dbReference>
<dbReference type="InterPro" id="IPR002347">
    <property type="entry name" value="SDR_fam"/>
</dbReference>
<organism evidence="4 5">
    <name type="scientific">Thauera humireducens</name>
    <dbReference type="NCBI Taxonomy" id="1134435"/>
    <lineage>
        <taxon>Bacteria</taxon>
        <taxon>Pseudomonadati</taxon>
        <taxon>Pseudomonadota</taxon>
        <taxon>Betaproteobacteria</taxon>
        <taxon>Rhodocyclales</taxon>
        <taxon>Zoogloeaceae</taxon>
        <taxon>Thauera</taxon>
    </lineage>
</organism>
<dbReference type="InterPro" id="IPR020904">
    <property type="entry name" value="Sc_DH/Rdtase_CS"/>
</dbReference>
<dbReference type="Gene3D" id="3.40.50.720">
    <property type="entry name" value="NAD(P)-binding Rossmann-like Domain"/>
    <property type="match status" value="1"/>
</dbReference>
<dbReference type="PANTHER" id="PTHR43639:SF1">
    <property type="entry name" value="SHORT-CHAIN DEHYDROGENASE_REDUCTASE FAMILY PROTEIN"/>
    <property type="match status" value="1"/>
</dbReference>
<dbReference type="InterPro" id="IPR036291">
    <property type="entry name" value="NAD(P)-bd_dom_sf"/>
</dbReference>
<dbReference type="PRINTS" id="PR00081">
    <property type="entry name" value="GDHRDH"/>
</dbReference>
<dbReference type="InterPro" id="IPR057326">
    <property type="entry name" value="KR_dom"/>
</dbReference>
<protein>
    <submittedName>
        <fullName evidence="4">Short-chain dehydrogenase</fullName>
    </submittedName>
</protein>
<dbReference type="STRING" id="1134435.AC731_016990"/>
<name>A0A127K932_9RHOO</name>
<dbReference type="PANTHER" id="PTHR43639">
    <property type="entry name" value="OXIDOREDUCTASE, SHORT-CHAIN DEHYDROGENASE/REDUCTASE FAMILY (AFU_ORTHOLOGUE AFUA_5G02870)"/>
    <property type="match status" value="1"/>
</dbReference>